<keyword evidence="2" id="KW-1185">Reference proteome</keyword>
<dbReference type="Proteomes" id="UP000266152">
    <property type="component" value="Unassembled WGS sequence"/>
</dbReference>
<name>A0A395RDG3_FUSSP</name>
<evidence type="ECO:0000313" key="1">
    <source>
        <dbReference type="EMBL" id="RGP58063.1"/>
    </source>
</evidence>
<dbReference type="AlphaFoldDB" id="A0A395RDG3"/>
<evidence type="ECO:0000313" key="2">
    <source>
        <dbReference type="Proteomes" id="UP000266152"/>
    </source>
</evidence>
<reference evidence="1 2" key="1">
    <citation type="journal article" date="2018" name="PLoS Pathog.">
        <title>Evolution of structural diversity of trichothecenes, a family of toxins produced by plant pathogenic and entomopathogenic fungi.</title>
        <authorList>
            <person name="Proctor R.H."/>
            <person name="McCormick S.P."/>
            <person name="Kim H.S."/>
            <person name="Cardoza R.E."/>
            <person name="Stanley A.M."/>
            <person name="Lindo L."/>
            <person name="Kelly A."/>
            <person name="Brown D.W."/>
            <person name="Lee T."/>
            <person name="Vaughan M.M."/>
            <person name="Alexander N.J."/>
            <person name="Busman M."/>
            <person name="Gutierrez S."/>
        </authorList>
    </citation>
    <scope>NUCLEOTIDE SEQUENCE [LARGE SCALE GENOMIC DNA]</scope>
    <source>
        <strain evidence="1 2">NRRL 3299</strain>
    </source>
</reference>
<accession>A0A395RDG3</accession>
<organism evidence="1 2">
    <name type="scientific">Fusarium sporotrichioides</name>
    <dbReference type="NCBI Taxonomy" id="5514"/>
    <lineage>
        <taxon>Eukaryota</taxon>
        <taxon>Fungi</taxon>
        <taxon>Dikarya</taxon>
        <taxon>Ascomycota</taxon>
        <taxon>Pezizomycotina</taxon>
        <taxon>Sordariomycetes</taxon>
        <taxon>Hypocreomycetidae</taxon>
        <taxon>Hypocreales</taxon>
        <taxon>Nectriaceae</taxon>
        <taxon>Fusarium</taxon>
    </lineage>
</organism>
<proteinExistence type="predicted"/>
<dbReference type="EMBL" id="PXOF01000319">
    <property type="protein sequence ID" value="RGP58063.1"/>
    <property type="molecule type" value="Genomic_DNA"/>
</dbReference>
<protein>
    <submittedName>
        <fullName evidence="1">Uncharacterized protein</fullName>
    </submittedName>
</protein>
<gene>
    <name evidence="1" type="ORF">FSPOR_11934</name>
</gene>
<sequence length="162" mass="17828">MIKITDLAAEKGIPLEALWASEGLLGKAVNQDLPPNGRPHLTVSMALEALETLQKIPGIHTVSGNFTPSADHENDDSDCFGSHRGLDGAEDYDGPARESPIAPFEHQVQREAMASQAGVTPLRNDLTEDRLLHNERTASSCRSPFLFIEGHERLHPKTLMWR</sequence>
<comment type="caution">
    <text evidence="1">The sequence shown here is derived from an EMBL/GenBank/DDBJ whole genome shotgun (WGS) entry which is preliminary data.</text>
</comment>